<sequence length="428" mass="47598">MQYRLVILALWGAALWGTALLGATALRAQDTAQYVVPGRSNDRAQEKKPYVILISADGFRADLADKYQATNLIRLRSSGVQAAYMESSFPSVTFPNHYTLVTGLYPSHHGLVDNRFYDHGRNAFYSMSNKKTVTDSSWYGGVPLWTLAEQQHLLSASFYWVGSEAAIGGLLPTYYYHYNTAIPIDARIQTVVDWLQLPEDKRPHLIAFYFPEVDHAEHLYGPDAWQVRSAVQFVDQSVGKMVDAVNGLDLAVNFIFVSDHGMTPVDTAHLIDPLTPADTAAFTVVTGATMIHMTSRTGDKKVIKATYARLKAAASGYDVYLADDVPSRWHYGKRDDRYDRIGDIILVPQPPHVFGRPGDHIHIGEHGFDPALPDMHATFYAWGPAFKPKQTIGAFENVNVYPLVARILGLPYTEKIDGKPGVLDGILR</sequence>
<dbReference type="Pfam" id="PF01663">
    <property type="entry name" value="Phosphodiest"/>
    <property type="match status" value="1"/>
</dbReference>
<dbReference type="SUPFAM" id="SSF53649">
    <property type="entry name" value="Alkaline phosphatase-like"/>
    <property type="match status" value="1"/>
</dbReference>
<organism evidence="1 2">
    <name type="scientific">Dinghuibacter silviterrae</name>
    <dbReference type="NCBI Taxonomy" id="1539049"/>
    <lineage>
        <taxon>Bacteria</taxon>
        <taxon>Pseudomonadati</taxon>
        <taxon>Bacteroidota</taxon>
        <taxon>Chitinophagia</taxon>
        <taxon>Chitinophagales</taxon>
        <taxon>Chitinophagaceae</taxon>
        <taxon>Dinghuibacter</taxon>
    </lineage>
</organism>
<keyword evidence="2" id="KW-1185">Reference proteome</keyword>
<dbReference type="AlphaFoldDB" id="A0A4R8DTQ5"/>
<dbReference type="Gene3D" id="3.40.720.10">
    <property type="entry name" value="Alkaline Phosphatase, subunit A"/>
    <property type="match status" value="1"/>
</dbReference>
<dbReference type="PANTHER" id="PTHR10151">
    <property type="entry name" value="ECTONUCLEOTIDE PYROPHOSPHATASE/PHOSPHODIESTERASE"/>
    <property type="match status" value="1"/>
</dbReference>
<dbReference type="PANTHER" id="PTHR10151:SF120">
    <property type="entry name" value="BIS(5'-ADENOSYL)-TRIPHOSPHATASE"/>
    <property type="match status" value="1"/>
</dbReference>
<gene>
    <name evidence="1" type="ORF">EDB95_2547</name>
</gene>
<evidence type="ECO:0000313" key="1">
    <source>
        <dbReference type="EMBL" id="TDX01509.1"/>
    </source>
</evidence>
<dbReference type="InterPro" id="IPR017850">
    <property type="entry name" value="Alkaline_phosphatase_core_sf"/>
</dbReference>
<evidence type="ECO:0000313" key="2">
    <source>
        <dbReference type="Proteomes" id="UP000294498"/>
    </source>
</evidence>
<proteinExistence type="predicted"/>
<dbReference type="RefSeq" id="WP_133994105.1">
    <property type="nucleotide sequence ID" value="NZ_SODV01000001.1"/>
</dbReference>
<dbReference type="EMBL" id="SODV01000001">
    <property type="protein sequence ID" value="TDX01509.1"/>
    <property type="molecule type" value="Genomic_DNA"/>
</dbReference>
<dbReference type="InterPro" id="IPR002591">
    <property type="entry name" value="Phosphodiest/P_Trfase"/>
</dbReference>
<reference evidence="1 2" key="1">
    <citation type="submission" date="2019-03" db="EMBL/GenBank/DDBJ databases">
        <title>Genomic Encyclopedia of Type Strains, Phase IV (KMG-IV): sequencing the most valuable type-strain genomes for metagenomic binning, comparative biology and taxonomic classification.</title>
        <authorList>
            <person name="Goeker M."/>
        </authorList>
    </citation>
    <scope>NUCLEOTIDE SEQUENCE [LARGE SCALE GENOMIC DNA]</scope>
    <source>
        <strain evidence="1 2">DSM 100059</strain>
    </source>
</reference>
<dbReference type="Gene3D" id="3.30.1360.180">
    <property type="match status" value="1"/>
</dbReference>
<dbReference type="CDD" id="cd16018">
    <property type="entry name" value="Enpp"/>
    <property type="match status" value="1"/>
</dbReference>
<dbReference type="OrthoDB" id="9779418at2"/>
<dbReference type="GO" id="GO:0016787">
    <property type="term" value="F:hydrolase activity"/>
    <property type="evidence" value="ECO:0007669"/>
    <property type="project" value="UniProtKB-ARBA"/>
</dbReference>
<accession>A0A4R8DTQ5</accession>
<name>A0A4R8DTQ5_9BACT</name>
<dbReference type="Proteomes" id="UP000294498">
    <property type="component" value="Unassembled WGS sequence"/>
</dbReference>
<comment type="caution">
    <text evidence="1">The sequence shown here is derived from an EMBL/GenBank/DDBJ whole genome shotgun (WGS) entry which is preliminary data.</text>
</comment>
<protein>
    <submittedName>
        <fullName evidence="1">Putative AlkP superfamily pyrophosphatase or phosphodiesterase</fullName>
    </submittedName>
</protein>